<gene>
    <name evidence="4" type="primary">modF</name>
    <name evidence="4" type="ORF">SYK_12750</name>
</gene>
<keyword evidence="2 4" id="KW-0067">ATP-binding</keyword>
<evidence type="ECO:0000313" key="4">
    <source>
        <dbReference type="EMBL" id="BDQ36915.1"/>
    </source>
</evidence>
<sequence length="494" mass="53868">MHTLISLTNVIVTREGKTLLGPLSWHLERGRHVAVTGFNGAGKTTFLRLVRGELLPDSGGERVYDFGQGEQRSVLGLRQRIGMVSTDMQDFYGLHTPHVTGRNVILAGFFDTPILYDVPTPEQEASADEIIDLFNILDLAESPLGTLSTGQVRKLLVARGLVPKPDVLLLDECLDGLDTQSRGEVLQMLNKAGERTTLVCVAHRAGDLPECIAHAIILDRGIIISEGGRDEALLALQASAPDLVACDLPVTASDSNMEYLLRMEHVSVVQDGSRILHSIDWEILPGENWMVVGANGAGKSTLLKLIMSEIAPYADDEEGVGVIQRLGGMTMDEARPLIGVVSPDLQANYARELGWEVTAEETVMSGYRGSVGMLDEPTGQEKLGAAQWLEMVGLTGFESRRLRHMSYGQQRRVFLARAMAPGPKLLLLDEPLSGLDSGSRAFMRDIIQRLAESGTPLVLVTHHADDRVPALNRVLMLKQGRLRFSGLRAEYGIG</sequence>
<dbReference type="Gene3D" id="3.40.50.300">
    <property type="entry name" value="P-loop containing nucleotide triphosphate hydrolases"/>
    <property type="match status" value="2"/>
</dbReference>
<keyword evidence="5" id="KW-1185">Reference proteome</keyword>
<dbReference type="EMBL" id="AP026709">
    <property type="protein sequence ID" value="BDQ36915.1"/>
    <property type="molecule type" value="Genomic_DNA"/>
</dbReference>
<dbReference type="Pfam" id="PF00005">
    <property type="entry name" value="ABC_tran"/>
    <property type="match status" value="2"/>
</dbReference>
<dbReference type="SUPFAM" id="SSF52540">
    <property type="entry name" value="P-loop containing nucleoside triphosphate hydrolases"/>
    <property type="match status" value="2"/>
</dbReference>
<dbReference type="InterPro" id="IPR017871">
    <property type="entry name" value="ABC_transporter-like_CS"/>
</dbReference>
<dbReference type="Proteomes" id="UP001317742">
    <property type="component" value="Chromosome"/>
</dbReference>
<evidence type="ECO:0000256" key="1">
    <source>
        <dbReference type="ARBA" id="ARBA00022741"/>
    </source>
</evidence>
<reference evidence="4 5" key="1">
    <citation type="submission" date="2022-08" db="EMBL/GenBank/DDBJ databases">
        <title>Genome Sequence of the sulphate-reducing bacterium, Pseudodesulfovibrio sp. SYK.</title>
        <authorList>
            <person name="Kondo R."/>
            <person name="Kataoka T."/>
        </authorList>
    </citation>
    <scope>NUCLEOTIDE SEQUENCE [LARGE SCALE GENOMIC DNA]</scope>
    <source>
        <strain evidence="4 5">SYK</strain>
    </source>
</reference>
<organism evidence="4 5">
    <name type="scientific">Pseudodesulfovibrio nedwellii</name>
    <dbReference type="NCBI Taxonomy" id="2973072"/>
    <lineage>
        <taxon>Bacteria</taxon>
        <taxon>Pseudomonadati</taxon>
        <taxon>Thermodesulfobacteriota</taxon>
        <taxon>Desulfovibrionia</taxon>
        <taxon>Desulfovibrionales</taxon>
        <taxon>Desulfovibrionaceae</taxon>
    </lineage>
</organism>
<keyword evidence="1" id="KW-0547">Nucleotide-binding</keyword>
<dbReference type="PANTHER" id="PTHR43158">
    <property type="entry name" value="SKFA PEPTIDE EXPORT ATP-BINDING PROTEIN SKFE"/>
    <property type="match status" value="1"/>
</dbReference>
<name>A0ABN6S101_9BACT</name>
<feature type="domain" description="ABC transporter" evidence="3">
    <location>
        <begin position="261"/>
        <end position="493"/>
    </location>
</feature>
<dbReference type="PROSITE" id="PS50893">
    <property type="entry name" value="ABC_TRANSPORTER_2"/>
    <property type="match status" value="2"/>
</dbReference>
<evidence type="ECO:0000256" key="2">
    <source>
        <dbReference type="ARBA" id="ARBA00022840"/>
    </source>
</evidence>
<dbReference type="InterPro" id="IPR003593">
    <property type="entry name" value="AAA+_ATPase"/>
</dbReference>
<dbReference type="InterPro" id="IPR027417">
    <property type="entry name" value="P-loop_NTPase"/>
</dbReference>
<proteinExistence type="predicted"/>
<feature type="domain" description="ABC transporter" evidence="3">
    <location>
        <begin position="5"/>
        <end position="245"/>
    </location>
</feature>
<dbReference type="RefSeq" id="WP_281762786.1">
    <property type="nucleotide sequence ID" value="NZ_AP026709.1"/>
</dbReference>
<accession>A0ABN6S101</accession>
<dbReference type="GO" id="GO:0005524">
    <property type="term" value="F:ATP binding"/>
    <property type="evidence" value="ECO:0007669"/>
    <property type="project" value="UniProtKB-KW"/>
</dbReference>
<dbReference type="PANTHER" id="PTHR43158:SF2">
    <property type="entry name" value="SKFA PEPTIDE EXPORT ATP-BINDING PROTEIN SKFE"/>
    <property type="match status" value="1"/>
</dbReference>
<dbReference type="SMART" id="SM00382">
    <property type="entry name" value="AAA"/>
    <property type="match status" value="2"/>
</dbReference>
<dbReference type="InterPro" id="IPR003439">
    <property type="entry name" value="ABC_transporter-like_ATP-bd"/>
</dbReference>
<evidence type="ECO:0000313" key="5">
    <source>
        <dbReference type="Proteomes" id="UP001317742"/>
    </source>
</evidence>
<dbReference type="PROSITE" id="PS00211">
    <property type="entry name" value="ABC_TRANSPORTER_1"/>
    <property type="match status" value="1"/>
</dbReference>
<evidence type="ECO:0000259" key="3">
    <source>
        <dbReference type="PROSITE" id="PS50893"/>
    </source>
</evidence>
<protein>
    <submittedName>
        <fullName evidence="4">Molybdate ABC transporter ATP-binding protein ModF</fullName>
    </submittedName>
</protein>